<keyword evidence="7" id="KW-1185">Reference proteome</keyword>
<evidence type="ECO:0000256" key="2">
    <source>
        <dbReference type="RuleBase" id="RU368122"/>
    </source>
</evidence>
<dbReference type="GO" id="GO:0030245">
    <property type="term" value="P:cellulose catabolic process"/>
    <property type="evidence" value="ECO:0007669"/>
    <property type="project" value="UniProtKB-UniRule"/>
</dbReference>
<dbReference type="Gene3D" id="2.70.50.70">
    <property type="match status" value="1"/>
</dbReference>
<dbReference type="CDD" id="cd21175">
    <property type="entry name" value="LPMO_AA9"/>
    <property type="match status" value="1"/>
</dbReference>
<dbReference type="Pfam" id="PF03443">
    <property type="entry name" value="AA9"/>
    <property type="match status" value="1"/>
</dbReference>
<dbReference type="AlphaFoldDB" id="A0A0D7BGY3"/>
<dbReference type="PANTHER" id="PTHR33353:SF11">
    <property type="entry name" value="GLYCOSYLHYDROLASE FAMILY 61-7 PROTEIN"/>
    <property type="match status" value="1"/>
</dbReference>
<keyword evidence="6" id="KW-0560">Oxidoreductase</keyword>
<keyword evidence="2" id="KW-0119">Carbohydrate metabolism</keyword>
<evidence type="ECO:0000256" key="1">
    <source>
        <dbReference type="ARBA" id="ARBA00023157"/>
    </source>
</evidence>
<feature type="compositionally biased region" description="Gly residues" evidence="3">
    <location>
        <begin position="266"/>
        <end position="290"/>
    </location>
</feature>
<accession>A0A0D7BGY3</accession>
<comment type="catalytic activity">
    <reaction evidence="2">
        <text>[(1-&gt;4)-beta-D-glucosyl]n+m + reduced acceptor + O2 = 4-dehydro-beta-D-glucosyl-[(1-&gt;4)-beta-D-glucosyl]n-1 + [(1-&gt;4)-beta-D-glucosyl]m + acceptor + H2O.</text>
        <dbReference type="EC" id="1.14.99.56"/>
    </reaction>
</comment>
<name>A0A0D7BGY3_9AGAR</name>
<proteinExistence type="predicted"/>
<keyword evidence="2" id="KW-0624">Polysaccharide degradation</keyword>
<dbReference type="InterPro" id="IPR049892">
    <property type="entry name" value="AA9"/>
</dbReference>
<keyword evidence="6" id="KW-0503">Monooxygenase</keyword>
<evidence type="ECO:0000259" key="5">
    <source>
        <dbReference type="Pfam" id="PF03443"/>
    </source>
</evidence>
<keyword evidence="1 2" id="KW-1015">Disulfide bond</keyword>
<evidence type="ECO:0000256" key="3">
    <source>
        <dbReference type="SAM" id="MobiDB-lite"/>
    </source>
</evidence>
<keyword evidence="4" id="KW-0732">Signal</keyword>
<dbReference type="EC" id="1.14.99.56" evidence="2"/>
<comment type="domain">
    <text evidence="2">Has a modular structure: an endo-beta-1,4-glucanase catalytic module at the N-terminus, a linker rich in serines and threonines, and a C-terminal carbohydrate-binding module (CBM).</text>
</comment>
<dbReference type="OrthoDB" id="3496539at2759"/>
<feature type="compositionally biased region" description="Gly residues" evidence="3">
    <location>
        <begin position="228"/>
        <end position="258"/>
    </location>
</feature>
<feature type="signal peptide" evidence="4">
    <location>
        <begin position="1"/>
        <end position="18"/>
    </location>
</feature>
<dbReference type="STRING" id="1314674.A0A0D7BGY3"/>
<dbReference type="GO" id="GO:0004497">
    <property type="term" value="F:monooxygenase activity"/>
    <property type="evidence" value="ECO:0007669"/>
    <property type="project" value="UniProtKB-KW"/>
</dbReference>
<feature type="region of interest" description="Disordered" evidence="3">
    <location>
        <begin position="222"/>
        <end position="301"/>
    </location>
</feature>
<dbReference type="EMBL" id="KN880494">
    <property type="protein sequence ID" value="KIY68911.1"/>
    <property type="molecule type" value="Genomic_DNA"/>
</dbReference>
<dbReference type="Proteomes" id="UP000054007">
    <property type="component" value="Unassembled WGS sequence"/>
</dbReference>
<evidence type="ECO:0000313" key="6">
    <source>
        <dbReference type="EMBL" id="KIY68911.1"/>
    </source>
</evidence>
<dbReference type="InterPro" id="IPR005103">
    <property type="entry name" value="AA9_LPMO"/>
</dbReference>
<sequence>MLLVLLPLWLFLVGCVSAHYRFTSLISPDGTVTDAYEYVRKNTNDNSPVVDVTSDDMRCNTGATNDGADAKTLDVKTGDTVGFMADNLLYHQGPVDVYLGQAPDSASSWDGSGKAWFKIFQIGPEQSDNGLKFDVSIQKVTFTLPDSIPDAEYLLRIEHTALHAGTGKPEFYISCAQLKVSGGSSGSPSMVEIPGWLSADDPSLTVNIYNWNKPSSDYTNPGPAVYGSGTGSSSGGDGSGSSGSGSGGGDDGSYGGDDGSTSGDDGSYGGDDGNSTGDAGGSGGGSGSGSDGSSTYNDDYGHCVLKYTPPTVHKSYKRRIVRWLWQA</sequence>
<feature type="domain" description="Auxiliary Activity family 9 catalytic" evidence="5">
    <location>
        <begin position="19"/>
        <end position="218"/>
    </location>
</feature>
<gene>
    <name evidence="6" type="ORF">CYLTODRAFT_443064</name>
</gene>
<reference evidence="6 7" key="1">
    <citation type="journal article" date="2015" name="Fungal Genet. Biol.">
        <title>Evolution of novel wood decay mechanisms in Agaricales revealed by the genome sequences of Fistulina hepatica and Cylindrobasidium torrendii.</title>
        <authorList>
            <person name="Floudas D."/>
            <person name="Held B.W."/>
            <person name="Riley R."/>
            <person name="Nagy L.G."/>
            <person name="Koehler G."/>
            <person name="Ransdell A.S."/>
            <person name="Younus H."/>
            <person name="Chow J."/>
            <person name="Chiniquy J."/>
            <person name="Lipzen A."/>
            <person name="Tritt A."/>
            <person name="Sun H."/>
            <person name="Haridas S."/>
            <person name="LaButti K."/>
            <person name="Ohm R.A."/>
            <person name="Kues U."/>
            <person name="Blanchette R.A."/>
            <person name="Grigoriev I.V."/>
            <person name="Minto R.E."/>
            <person name="Hibbett D.S."/>
        </authorList>
    </citation>
    <scope>NUCLEOTIDE SEQUENCE [LARGE SCALE GENOMIC DNA]</scope>
    <source>
        <strain evidence="6 7">FP15055 ss-10</strain>
    </source>
</reference>
<dbReference type="GO" id="GO:0030248">
    <property type="term" value="F:cellulose binding"/>
    <property type="evidence" value="ECO:0007669"/>
    <property type="project" value="UniProtKB-UniRule"/>
</dbReference>
<comment type="function">
    <text evidence="2">Lytic polysaccharide monooxygenase (LMPO) that depolymerizes crystalline and amorphous polysaccharides via the oxidation of scissile alpha- or beta-(1-4)-glycosidic bonds, yielding C1 and/or C4 oxidation products. Catalysis by LPMOs requires the reduction of the active-site copper from Cu(II) to Cu(I) by a reducing agent and H(2)O(2) or O(2) as a cosubstrate.</text>
</comment>
<evidence type="ECO:0000313" key="7">
    <source>
        <dbReference type="Proteomes" id="UP000054007"/>
    </source>
</evidence>
<feature type="chain" id="PRO_5002317189" description="AA9 family lytic polysaccharide monooxygenase" evidence="4">
    <location>
        <begin position="19"/>
        <end position="327"/>
    </location>
</feature>
<comment type="subcellular location">
    <subcellularLocation>
        <location evidence="2">Secreted</location>
    </subcellularLocation>
</comment>
<keyword evidence="2" id="KW-0136">Cellulose degradation</keyword>
<protein>
    <recommendedName>
        <fullName evidence="2">AA9 family lytic polysaccharide monooxygenase</fullName>
        <ecNumber evidence="2">1.14.99.56</ecNumber>
    </recommendedName>
    <alternativeName>
        <fullName evidence="2">Endo-beta-1,4-glucanase</fullName>
    </alternativeName>
    <alternativeName>
        <fullName evidence="2">Glycosyl hydrolase 61 family protein</fullName>
    </alternativeName>
</protein>
<dbReference type="PANTHER" id="PTHR33353">
    <property type="entry name" value="PUTATIVE (AFU_ORTHOLOGUE AFUA_1G12560)-RELATED"/>
    <property type="match status" value="1"/>
</dbReference>
<dbReference type="GO" id="GO:0005576">
    <property type="term" value="C:extracellular region"/>
    <property type="evidence" value="ECO:0007669"/>
    <property type="project" value="UniProtKB-SubCell"/>
</dbReference>
<evidence type="ECO:0000256" key="4">
    <source>
        <dbReference type="SAM" id="SignalP"/>
    </source>
</evidence>
<dbReference type="GO" id="GO:0008810">
    <property type="term" value="F:cellulase activity"/>
    <property type="evidence" value="ECO:0007669"/>
    <property type="project" value="UniProtKB-UniRule"/>
</dbReference>
<organism evidence="6 7">
    <name type="scientific">Cylindrobasidium torrendii FP15055 ss-10</name>
    <dbReference type="NCBI Taxonomy" id="1314674"/>
    <lineage>
        <taxon>Eukaryota</taxon>
        <taxon>Fungi</taxon>
        <taxon>Dikarya</taxon>
        <taxon>Basidiomycota</taxon>
        <taxon>Agaricomycotina</taxon>
        <taxon>Agaricomycetes</taxon>
        <taxon>Agaricomycetidae</taxon>
        <taxon>Agaricales</taxon>
        <taxon>Marasmiineae</taxon>
        <taxon>Physalacriaceae</taxon>
        <taxon>Cylindrobasidium</taxon>
    </lineage>
</organism>
<keyword evidence="2" id="KW-0964">Secreted</keyword>